<dbReference type="Ensembl" id="ENSCCRT00020104172.1">
    <property type="protein sequence ID" value="ENSCCRP00020095274.1"/>
    <property type="gene ID" value="ENSCCRG00020043787.1"/>
</dbReference>
<evidence type="ECO:0000256" key="1">
    <source>
        <dbReference type="SAM" id="MobiDB-lite"/>
    </source>
</evidence>
<dbReference type="Proteomes" id="UP000694701">
    <property type="component" value="Unplaced"/>
</dbReference>
<reference evidence="2" key="1">
    <citation type="submission" date="2025-08" db="UniProtKB">
        <authorList>
            <consortium name="Ensembl"/>
        </authorList>
    </citation>
    <scope>IDENTIFICATION</scope>
</reference>
<organism evidence="2 3">
    <name type="scientific">Cyprinus carpio</name>
    <name type="common">Common carp</name>
    <dbReference type="NCBI Taxonomy" id="7962"/>
    <lineage>
        <taxon>Eukaryota</taxon>
        <taxon>Metazoa</taxon>
        <taxon>Chordata</taxon>
        <taxon>Craniata</taxon>
        <taxon>Vertebrata</taxon>
        <taxon>Euteleostomi</taxon>
        <taxon>Actinopterygii</taxon>
        <taxon>Neopterygii</taxon>
        <taxon>Teleostei</taxon>
        <taxon>Ostariophysi</taxon>
        <taxon>Cypriniformes</taxon>
        <taxon>Cyprinidae</taxon>
        <taxon>Cyprininae</taxon>
        <taxon>Cyprinus</taxon>
    </lineage>
</organism>
<accession>A0A8C2JLC9</accession>
<evidence type="ECO:0000313" key="3">
    <source>
        <dbReference type="Proteomes" id="UP000694701"/>
    </source>
</evidence>
<name>A0A8C2JLC9_CYPCA</name>
<feature type="region of interest" description="Disordered" evidence="1">
    <location>
        <begin position="1"/>
        <end position="38"/>
    </location>
</feature>
<dbReference type="AlphaFoldDB" id="A0A8C2JLC9"/>
<sequence length="65" mass="7383">MSDPTWISAERHATPSDLNHPSSADRMHSPQNTHKEEDGKRHFMLICVLIEGLNPLITLESQMKC</sequence>
<protein>
    <submittedName>
        <fullName evidence="2">Uncharacterized protein</fullName>
    </submittedName>
</protein>
<proteinExistence type="predicted"/>
<feature type="compositionally biased region" description="Basic and acidic residues" evidence="1">
    <location>
        <begin position="23"/>
        <end position="38"/>
    </location>
</feature>
<evidence type="ECO:0000313" key="2">
    <source>
        <dbReference type="Ensembl" id="ENSCCRP00020095274.1"/>
    </source>
</evidence>